<dbReference type="EMBL" id="CP035704">
    <property type="protein sequence ID" value="QBB69985.1"/>
    <property type="molecule type" value="Genomic_DNA"/>
</dbReference>
<dbReference type="KEGG" id="xbc:ELE36_06205"/>
<gene>
    <name evidence="2" type="ORF">ELE36_06205</name>
</gene>
<keyword evidence="3" id="KW-1185">Reference proteome</keyword>
<protein>
    <submittedName>
        <fullName evidence="2">VOC family protein</fullName>
    </submittedName>
</protein>
<accession>A0A411HHJ7</accession>
<dbReference type="Proteomes" id="UP000291562">
    <property type="component" value="Chromosome"/>
</dbReference>
<dbReference type="Gene3D" id="3.10.180.10">
    <property type="entry name" value="2,3-Dihydroxybiphenyl 1,2-Dioxygenase, domain 1"/>
    <property type="match status" value="1"/>
</dbReference>
<dbReference type="Pfam" id="PF00903">
    <property type="entry name" value="Glyoxalase"/>
    <property type="match status" value="1"/>
</dbReference>
<dbReference type="InterPro" id="IPR052164">
    <property type="entry name" value="Anthracycline_SecMetBiosynth"/>
</dbReference>
<dbReference type="AlphaFoldDB" id="A0A411HHJ7"/>
<sequence>MIQGLRTVIYPAPDLARAKNWYTEVLSVAPYFDERFYVGYAVGGFELGLIPDGEPGASGAMVYWGVADADAEFARLEALGAQVHEAVKDVGGGIKVATVKDPFGNLFGIIENPNFKLQDVR</sequence>
<name>A0A411HHJ7_9GAMM</name>
<dbReference type="InterPro" id="IPR004360">
    <property type="entry name" value="Glyas_Fos-R_dOase_dom"/>
</dbReference>
<dbReference type="PROSITE" id="PS51819">
    <property type="entry name" value="VOC"/>
    <property type="match status" value="1"/>
</dbReference>
<dbReference type="SUPFAM" id="SSF54593">
    <property type="entry name" value="Glyoxalase/Bleomycin resistance protein/Dihydroxybiphenyl dioxygenase"/>
    <property type="match status" value="1"/>
</dbReference>
<feature type="domain" description="VOC" evidence="1">
    <location>
        <begin position="4"/>
        <end position="112"/>
    </location>
</feature>
<organism evidence="2 3">
    <name type="scientific">Pseudolysobacter antarcticus</name>
    <dbReference type="NCBI Taxonomy" id="2511995"/>
    <lineage>
        <taxon>Bacteria</taxon>
        <taxon>Pseudomonadati</taxon>
        <taxon>Pseudomonadota</taxon>
        <taxon>Gammaproteobacteria</taxon>
        <taxon>Lysobacterales</taxon>
        <taxon>Rhodanobacteraceae</taxon>
        <taxon>Pseudolysobacter</taxon>
    </lineage>
</organism>
<evidence type="ECO:0000313" key="3">
    <source>
        <dbReference type="Proteomes" id="UP000291562"/>
    </source>
</evidence>
<dbReference type="PANTHER" id="PTHR33993">
    <property type="entry name" value="GLYOXALASE-RELATED"/>
    <property type="match status" value="1"/>
</dbReference>
<reference evidence="2 3" key="1">
    <citation type="submission" date="2019-01" db="EMBL/GenBank/DDBJ databases">
        <title>Pseudolysobacter antarctica gen. nov., sp. nov., isolated from Fildes Peninsula, Antarctica.</title>
        <authorList>
            <person name="Wei Z."/>
            <person name="Peng F."/>
        </authorList>
    </citation>
    <scope>NUCLEOTIDE SEQUENCE [LARGE SCALE GENOMIC DNA]</scope>
    <source>
        <strain evidence="2 3">AQ6-296</strain>
    </source>
</reference>
<dbReference type="InterPro" id="IPR037523">
    <property type="entry name" value="VOC_core"/>
</dbReference>
<evidence type="ECO:0000313" key="2">
    <source>
        <dbReference type="EMBL" id="QBB69985.1"/>
    </source>
</evidence>
<dbReference type="OrthoDB" id="9794917at2"/>
<evidence type="ECO:0000259" key="1">
    <source>
        <dbReference type="PROSITE" id="PS51819"/>
    </source>
</evidence>
<dbReference type="RefSeq" id="WP_129832243.1">
    <property type="nucleotide sequence ID" value="NZ_CP035704.1"/>
</dbReference>
<dbReference type="InterPro" id="IPR029068">
    <property type="entry name" value="Glyas_Bleomycin-R_OHBP_Dase"/>
</dbReference>
<proteinExistence type="predicted"/>